<keyword evidence="2" id="KW-0964">Secreted</keyword>
<evidence type="ECO:0000256" key="3">
    <source>
        <dbReference type="SAM" id="SignalP"/>
    </source>
</evidence>
<dbReference type="SMART" id="SM01318">
    <property type="entry name" value="SVWC"/>
    <property type="match status" value="1"/>
</dbReference>
<keyword evidence="3" id="KW-0732">Signal</keyword>
<dbReference type="InterPro" id="IPR053308">
    <property type="entry name" value="Vago-like"/>
</dbReference>
<comment type="subcellular location">
    <subcellularLocation>
        <location evidence="1">Secreted</location>
    </subcellularLocation>
</comment>
<feature type="signal peptide" evidence="3">
    <location>
        <begin position="1"/>
        <end position="17"/>
    </location>
</feature>
<evidence type="ECO:0000256" key="1">
    <source>
        <dbReference type="ARBA" id="ARBA00004613"/>
    </source>
</evidence>
<protein>
    <recommendedName>
        <fullName evidence="4">Single domain-containing protein</fullName>
    </recommendedName>
</protein>
<dbReference type="GO" id="GO:0005576">
    <property type="term" value="C:extracellular region"/>
    <property type="evidence" value="ECO:0007669"/>
    <property type="project" value="UniProtKB-SubCell"/>
</dbReference>
<name>A0A835GS38_SPOEX</name>
<dbReference type="PANTHER" id="PTHR39957">
    <property type="entry name" value="AT09846P1-RELATED"/>
    <property type="match status" value="1"/>
</dbReference>
<dbReference type="EMBL" id="JACKWZ010000004">
    <property type="protein sequence ID" value="KAF9424229.1"/>
    <property type="molecule type" value="Genomic_DNA"/>
</dbReference>
<feature type="chain" id="PRO_5032879038" description="Single domain-containing protein" evidence="3">
    <location>
        <begin position="18"/>
        <end position="110"/>
    </location>
</feature>
<dbReference type="PANTHER" id="PTHR39957:SF1">
    <property type="entry name" value="AT09846P1-RELATED"/>
    <property type="match status" value="1"/>
</dbReference>
<sequence>MVSKIFIIALIVGSACAATWRSKHAQKPPELAHREGCYIKQINDVIPFGASITAPDGCYRISCGTTMLSGASCGAVATSDPKCYVTEEDLSKPYPQCCPDIKCDVDNNLL</sequence>
<feature type="domain" description="Single" evidence="4">
    <location>
        <begin position="37"/>
        <end position="103"/>
    </location>
</feature>
<organism evidence="5 6">
    <name type="scientific">Spodoptera exigua</name>
    <name type="common">Beet armyworm</name>
    <name type="synonym">Noctua fulgens</name>
    <dbReference type="NCBI Taxonomy" id="7107"/>
    <lineage>
        <taxon>Eukaryota</taxon>
        <taxon>Metazoa</taxon>
        <taxon>Ecdysozoa</taxon>
        <taxon>Arthropoda</taxon>
        <taxon>Hexapoda</taxon>
        <taxon>Insecta</taxon>
        <taxon>Pterygota</taxon>
        <taxon>Neoptera</taxon>
        <taxon>Endopterygota</taxon>
        <taxon>Lepidoptera</taxon>
        <taxon>Glossata</taxon>
        <taxon>Ditrysia</taxon>
        <taxon>Noctuoidea</taxon>
        <taxon>Noctuidae</taxon>
        <taxon>Amphipyrinae</taxon>
        <taxon>Spodoptera</taxon>
    </lineage>
</organism>
<dbReference type="PROSITE" id="PS51257">
    <property type="entry name" value="PROKAR_LIPOPROTEIN"/>
    <property type="match status" value="1"/>
</dbReference>
<dbReference type="Proteomes" id="UP000648187">
    <property type="component" value="Unassembled WGS sequence"/>
</dbReference>
<evidence type="ECO:0000259" key="4">
    <source>
        <dbReference type="SMART" id="SM01318"/>
    </source>
</evidence>
<dbReference type="Pfam" id="PF15430">
    <property type="entry name" value="SVWC"/>
    <property type="match status" value="1"/>
</dbReference>
<accession>A0A835GS38</accession>
<evidence type="ECO:0000313" key="5">
    <source>
        <dbReference type="EMBL" id="KAF9424229.1"/>
    </source>
</evidence>
<proteinExistence type="predicted"/>
<comment type="caution">
    <text evidence="5">The sequence shown here is derived from an EMBL/GenBank/DDBJ whole genome shotgun (WGS) entry which is preliminary data.</text>
</comment>
<dbReference type="InterPro" id="IPR029277">
    <property type="entry name" value="SVWC_dom"/>
</dbReference>
<evidence type="ECO:0000313" key="6">
    <source>
        <dbReference type="Proteomes" id="UP000648187"/>
    </source>
</evidence>
<dbReference type="AlphaFoldDB" id="A0A835GS38"/>
<evidence type="ECO:0000256" key="2">
    <source>
        <dbReference type="ARBA" id="ARBA00022525"/>
    </source>
</evidence>
<keyword evidence="6" id="KW-1185">Reference proteome</keyword>
<reference evidence="5" key="1">
    <citation type="submission" date="2020-08" db="EMBL/GenBank/DDBJ databases">
        <title>Spodoptera exigua strain:BAW_Kor-Di-RS1 Genome sequencing and assembly.</title>
        <authorList>
            <person name="Kim J."/>
            <person name="Nam H.Y."/>
            <person name="Kwon M."/>
            <person name="Choi J.H."/>
            <person name="Cho S.R."/>
            <person name="Kim G.-H."/>
        </authorList>
    </citation>
    <scope>NUCLEOTIDE SEQUENCE</scope>
    <source>
        <strain evidence="5">BAW_Kor-Di-RS1</strain>
        <tissue evidence="5">Whole-body</tissue>
    </source>
</reference>
<gene>
    <name evidence="5" type="ORF">HW555_000622</name>
</gene>